<proteinExistence type="predicted"/>
<feature type="domain" description="Regulator of MON1-CCZ1 complex N-terminal" evidence="1">
    <location>
        <begin position="77"/>
        <end position="164"/>
    </location>
</feature>
<dbReference type="SUPFAM" id="SSF55671">
    <property type="entry name" value="Regulatory factor Nef"/>
    <property type="match status" value="1"/>
</dbReference>
<dbReference type="GO" id="GO:0010506">
    <property type="term" value="P:regulation of autophagy"/>
    <property type="evidence" value="ECO:0007669"/>
    <property type="project" value="InterPro"/>
</dbReference>
<dbReference type="AlphaFoldDB" id="A0A0R3T8B7"/>
<dbReference type="PANTHER" id="PTHR12897">
    <property type="entry name" value="COLON CANCER-ASSOCIATED PROTEIN MIC1"/>
    <property type="match status" value="1"/>
</dbReference>
<keyword evidence="3" id="KW-1185">Reference proteome</keyword>
<dbReference type="GO" id="GO:0005765">
    <property type="term" value="C:lysosomal membrane"/>
    <property type="evidence" value="ECO:0007669"/>
    <property type="project" value="TreeGrafter"/>
</dbReference>
<protein>
    <submittedName>
        <fullName evidence="4">ANAPC4_WD40 domain-containing protein</fullName>
    </submittedName>
</protein>
<sequence length="249" mass="28261">MKSFASLCSNPLVFEPIGSMNSVFYDPANCQARCFLPFIQKCLLSELEVPWESMLSLQGLHKPLTFGWFWLLNPFTIPCRIDDKGEVLSIKFDPHCSILSLQRKRNSVEFINFSNGRPEDLAYSRNSKKSASIIIGFVWSGDSEIIFVTNEGFELYQVNRELRTTKALKQGFVQTNWYNWDPLTKTLLLSTGELGNRLYVTCFENGTVTKLPSFEVPEDEVLPLNHGPSSNTSGETKKLQQKDCLLANL</sequence>
<reference evidence="4" key="1">
    <citation type="submission" date="2017-02" db="UniProtKB">
        <authorList>
            <consortium name="WormBaseParasite"/>
        </authorList>
    </citation>
    <scope>IDENTIFICATION</scope>
</reference>
<evidence type="ECO:0000313" key="4">
    <source>
        <dbReference type="WBParaSite" id="HNAJ_0000330501-mRNA-1"/>
    </source>
</evidence>
<dbReference type="OrthoDB" id="26384at2759"/>
<dbReference type="InterPro" id="IPR040371">
    <property type="entry name" value="RMC1"/>
</dbReference>
<dbReference type="GO" id="GO:0031902">
    <property type="term" value="C:late endosome membrane"/>
    <property type="evidence" value="ECO:0007669"/>
    <property type="project" value="TreeGrafter"/>
</dbReference>
<dbReference type="GO" id="GO:0035658">
    <property type="term" value="C:Mon1-Ccz1 complex"/>
    <property type="evidence" value="ECO:0007669"/>
    <property type="project" value="InterPro"/>
</dbReference>
<reference evidence="2 3" key="2">
    <citation type="submission" date="2018-11" db="EMBL/GenBank/DDBJ databases">
        <authorList>
            <consortium name="Pathogen Informatics"/>
        </authorList>
    </citation>
    <scope>NUCLEOTIDE SEQUENCE [LARGE SCALE GENOMIC DNA]</scope>
</reference>
<name>A0A0R3T8B7_RODNA</name>
<dbReference type="PANTHER" id="PTHR12897:SF4">
    <property type="entry name" value="REGULATOR OF MON1-CCZ1 COMPLEX"/>
    <property type="match status" value="1"/>
</dbReference>
<organism evidence="4">
    <name type="scientific">Rodentolepis nana</name>
    <name type="common">Dwarf tapeworm</name>
    <name type="synonym">Hymenolepis nana</name>
    <dbReference type="NCBI Taxonomy" id="102285"/>
    <lineage>
        <taxon>Eukaryota</taxon>
        <taxon>Metazoa</taxon>
        <taxon>Spiralia</taxon>
        <taxon>Lophotrochozoa</taxon>
        <taxon>Platyhelminthes</taxon>
        <taxon>Cestoda</taxon>
        <taxon>Eucestoda</taxon>
        <taxon>Cyclophyllidea</taxon>
        <taxon>Hymenolepididae</taxon>
        <taxon>Rodentolepis</taxon>
    </lineage>
</organism>
<evidence type="ECO:0000313" key="2">
    <source>
        <dbReference type="EMBL" id="VDN99164.1"/>
    </source>
</evidence>
<dbReference type="InterPro" id="IPR027481">
    <property type="entry name" value="HIV-1_Nef_core_sf"/>
</dbReference>
<evidence type="ECO:0000259" key="1">
    <source>
        <dbReference type="Pfam" id="PF21029"/>
    </source>
</evidence>
<accession>A0A0R3T8B7</accession>
<dbReference type="InterPro" id="IPR049040">
    <property type="entry name" value="RMC1_N"/>
</dbReference>
<dbReference type="SUPFAM" id="SSF82171">
    <property type="entry name" value="DPP6 N-terminal domain-like"/>
    <property type="match status" value="1"/>
</dbReference>
<evidence type="ECO:0000313" key="3">
    <source>
        <dbReference type="Proteomes" id="UP000278807"/>
    </source>
</evidence>
<gene>
    <name evidence="2" type="ORF">HNAJ_LOCUS3305</name>
</gene>
<dbReference type="EMBL" id="UZAE01001883">
    <property type="protein sequence ID" value="VDN99164.1"/>
    <property type="molecule type" value="Genomic_DNA"/>
</dbReference>
<dbReference type="Proteomes" id="UP000278807">
    <property type="component" value="Unassembled WGS sequence"/>
</dbReference>
<dbReference type="WBParaSite" id="HNAJ_0000330501-mRNA-1">
    <property type="protein sequence ID" value="HNAJ_0000330501-mRNA-1"/>
    <property type="gene ID" value="HNAJ_0000330501"/>
</dbReference>
<dbReference type="STRING" id="102285.A0A0R3T8B7"/>
<dbReference type="Pfam" id="PF21029">
    <property type="entry name" value="RMC1_N"/>
    <property type="match status" value="1"/>
</dbReference>